<evidence type="ECO:0000313" key="2">
    <source>
        <dbReference type="EMBL" id="QKG93403.1"/>
    </source>
</evidence>
<evidence type="ECO:0000313" key="3">
    <source>
        <dbReference type="Proteomes" id="UP000505020"/>
    </source>
</evidence>
<dbReference type="KEGG" id="hsai:HPS36_11185"/>
<dbReference type="AlphaFoldDB" id="A0A7D4D0A4"/>
<dbReference type="Pfam" id="PF25931">
    <property type="entry name" value="DUF7976"/>
    <property type="match status" value="1"/>
</dbReference>
<organism evidence="2 3">
    <name type="scientific">Halorubrum salinarum</name>
    <dbReference type="NCBI Taxonomy" id="2739057"/>
    <lineage>
        <taxon>Archaea</taxon>
        <taxon>Methanobacteriati</taxon>
        <taxon>Methanobacteriota</taxon>
        <taxon>Stenosarchaea group</taxon>
        <taxon>Halobacteria</taxon>
        <taxon>Halobacteriales</taxon>
        <taxon>Haloferacaceae</taxon>
        <taxon>Halorubrum</taxon>
    </lineage>
</organism>
<evidence type="ECO:0000256" key="1">
    <source>
        <dbReference type="SAM" id="MobiDB-lite"/>
    </source>
</evidence>
<gene>
    <name evidence="2" type="ORF">HPS36_11185</name>
</gene>
<accession>A0A7D4D0A4</accession>
<reference evidence="2 3" key="1">
    <citation type="submission" date="2020-05" db="EMBL/GenBank/DDBJ databases">
        <title>Halorubrum RHB-C sp.nov., an extremely halophilic archaeon isolated from solar salt farm.</title>
        <authorList>
            <person name="Ho H."/>
            <person name="Danganan R.E."/>
            <person name="Dedeles G.R."/>
            <person name="Kim S.-G."/>
        </authorList>
    </citation>
    <scope>NUCLEOTIDE SEQUENCE [LARGE SCALE GENOMIC DNA]</scope>
    <source>
        <strain evidence="2 3">RHB-C</strain>
    </source>
</reference>
<dbReference type="GeneID" id="55595573"/>
<dbReference type="RefSeq" id="WP_137715871.1">
    <property type="nucleotide sequence ID" value="NZ_CP053941.1"/>
</dbReference>
<dbReference type="EMBL" id="CP053941">
    <property type="protein sequence ID" value="QKG93403.1"/>
    <property type="molecule type" value="Genomic_DNA"/>
</dbReference>
<name>A0A7D4D0A4_9EURY</name>
<proteinExistence type="predicted"/>
<dbReference type="Proteomes" id="UP000505020">
    <property type="component" value="Chromosome"/>
</dbReference>
<protein>
    <submittedName>
        <fullName evidence="2">Uncharacterized protein</fullName>
    </submittedName>
</protein>
<sequence length="111" mass="11907">MTDADDDDGGMASDGAASGDDREDPLAAAGVDPVVPEDAGGGEFAADEEVREFLREVAEDVRGDSSESKQLSAILYRVSDLYDAGEETSPEEIYLNVRHIMRIKSEGGLRR</sequence>
<dbReference type="InterPro" id="IPR058282">
    <property type="entry name" value="DUF7976"/>
</dbReference>
<keyword evidence="3" id="KW-1185">Reference proteome</keyword>
<feature type="region of interest" description="Disordered" evidence="1">
    <location>
        <begin position="1"/>
        <end position="46"/>
    </location>
</feature>